<feature type="transmembrane region" description="Helical" evidence="6">
    <location>
        <begin position="20"/>
        <end position="43"/>
    </location>
</feature>
<accession>A0ABU8QKX7</accession>
<gene>
    <name evidence="9" type="ORF">WG622_17555</name>
</gene>
<keyword evidence="5 6" id="KW-0472">Membrane</keyword>
<dbReference type="Pfam" id="PF02706">
    <property type="entry name" value="Wzz"/>
    <property type="match status" value="1"/>
</dbReference>
<dbReference type="Proteomes" id="UP001368270">
    <property type="component" value="Unassembled WGS sequence"/>
</dbReference>
<evidence type="ECO:0000256" key="1">
    <source>
        <dbReference type="ARBA" id="ARBA00004651"/>
    </source>
</evidence>
<evidence type="ECO:0000256" key="5">
    <source>
        <dbReference type="ARBA" id="ARBA00023136"/>
    </source>
</evidence>
<sequence>MSQLAEQDEEIDLRELFTTIWYNWRTVALATILSVAFAALYAFELATPEYAASTRFELVEADAGAAALGQAADLAGLAGVGVPGAISEADTIADRVLSRPFIDSIYEEAGFGTDPEFNEELQESGLVETLIAFVFGLQDDKEVSRNDYLNMAIDTLRKKMALNIGENGINELTVSHPDAKRAADVANIIVSQSLQDIFERERNETRQSLGYFADELLQIRLDLDAANAAVRDYAITNSLQSAGELARTSSQLAEVRRDLDAIDESILALEKMGIGDFDGLEFSQAYPISTSSSFRRLLNFSGDPSNWEKPSSADLKRAVDRLEAQKSPLISSFNALQARAMSSGAEALELAALEREVEIQQAIYSSVITQFEARSLHSGYERASGRIVEAAIMPQKPASPKKPMVLAIGVVLGLFIGAAWALMASKKRGTLYSDTAIKTAFASSDVRKRKRSQLGGVDTAELTQKQLTAVQDLLVSFAEEEQVISIISTRPNDLVSRLSLSLSKASARLSEKTAILDLSNGSLEALTRATDGTSENFTSKYTIYPDIDLLVPSKTDVFLKASERSRYLLKLKEIYGRVLIVLPAPQNGTAVSRVVAPSTDASIFVAERGKTNLGSVEAIKSIFTRSKMSDPLLVIV</sequence>
<dbReference type="EMBL" id="JBBGAZ010000016">
    <property type="protein sequence ID" value="MEJ5220064.1"/>
    <property type="molecule type" value="Genomic_DNA"/>
</dbReference>
<evidence type="ECO:0000256" key="2">
    <source>
        <dbReference type="ARBA" id="ARBA00022475"/>
    </source>
</evidence>
<feature type="domain" description="Polysaccharide chain length determinant N-terminal" evidence="7">
    <location>
        <begin position="9"/>
        <end position="61"/>
    </location>
</feature>
<dbReference type="InterPro" id="IPR050445">
    <property type="entry name" value="Bact_polysacc_biosynth/exp"/>
</dbReference>
<comment type="subcellular location">
    <subcellularLocation>
        <location evidence="1">Cell membrane</location>
        <topology evidence="1">Multi-pass membrane protein</topology>
    </subcellularLocation>
</comment>
<keyword evidence="3 6" id="KW-0812">Transmembrane</keyword>
<dbReference type="PANTHER" id="PTHR32309:SF13">
    <property type="entry name" value="FERRIC ENTEROBACTIN TRANSPORT PROTEIN FEPE"/>
    <property type="match status" value="1"/>
</dbReference>
<dbReference type="PANTHER" id="PTHR32309">
    <property type="entry name" value="TYROSINE-PROTEIN KINASE"/>
    <property type="match status" value="1"/>
</dbReference>
<feature type="transmembrane region" description="Helical" evidence="6">
    <location>
        <begin position="403"/>
        <end position="423"/>
    </location>
</feature>
<evidence type="ECO:0000313" key="10">
    <source>
        <dbReference type="Proteomes" id="UP001368270"/>
    </source>
</evidence>
<keyword evidence="10" id="KW-1185">Reference proteome</keyword>
<keyword evidence="4 6" id="KW-1133">Transmembrane helix</keyword>
<dbReference type="Pfam" id="PF13807">
    <property type="entry name" value="GNVR"/>
    <property type="match status" value="1"/>
</dbReference>
<proteinExistence type="predicted"/>
<evidence type="ECO:0000256" key="6">
    <source>
        <dbReference type="SAM" id="Phobius"/>
    </source>
</evidence>
<reference evidence="9 10" key="1">
    <citation type="submission" date="2024-03" db="EMBL/GenBank/DDBJ databases">
        <title>Cognatishimia coralii sp. nov., a marine bacterium isolated from coral surrounding seawater.</title>
        <authorList>
            <person name="Liu X."/>
            <person name="Liu S."/>
            <person name="Sun H."/>
            <person name="Zhang Y."/>
        </authorList>
    </citation>
    <scope>NUCLEOTIDE SEQUENCE [LARGE SCALE GENOMIC DNA]</scope>
    <source>
        <strain evidence="9 10">D5M38</strain>
    </source>
</reference>
<keyword evidence="2" id="KW-1003">Cell membrane</keyword>
<evidence type="ECO:0000256" key="4">
    <source>
        <dbReference type="ARBA" id="ARBA00022989"/>
    </source>
</evidence>
<organism evidence="9 10">
    <name type="scientific">Cognatishimia coralii</name>
    <dbReference type="NCBI Taxonomy" id="3083254"/>
    <lineage>
        <taxon>Bacteria</taxon>
        <taxon>Pseudomonadati</taxon>
        <taxon>Pseudomonadota</taxon>
        <taxon>Alphaproteobacteria</taxon>
        <taxon>Rhodobacterales</taxon>
        <taxon>Paracoccaceae</taxon>
        <taxon>Cognatishimia</taxon>
    </lineage>
</organism>
<dbReference type="InterPro" id="IPR032807">
    <property type="entry name" value="GNVR"/>
</dbReference>
<evidence type="ECO:0000259" key="7">
    <source>
        <dbReference type="Pfam" id="PF02706"/>
    </source>
</evidence>
<dbReference type="InterPro" id="IPR003856">
    <property type="entry name" value="LPS_length_determ_N"/>
</dbReference>
<name>A0ABU8QKX7_9RHOB</name>
<evidence type="ECO:0000256" key="3">
    <source>
        <dbReference type="ARBA" id="ARBA00022692"/>
    </source>
</evidence>
<comment type="caution">
    <text evidence="9">The sequence shown here is derived from an EMBL/GenBank/DDBJ whole genome shotgun (WGS) entry which is preliminary data.</text>
</comment>
<feature type="domain" description="Tyrosine-protein kinase G-rich" evidence="8">
    <location>
        <begin position="352"/>
        <end position="423"/>
    </location>
</feature>
<dbReference type="RefSeq" id="WP_339404705.1">
    <property type="nucleotide sequence ID" value="NZ_JBBGAZ010000016.1"/>
</dbReference>
<protein>
    <submittedName>
        <fullName evidence="9">GNVR domain-containing protein</fullName>
    </submittedName>
</protein>
<evidence type="ECO:0000259" key="8">
    <source>
        <dbReference type="Pfam" id="PF13807"/>
    </source>
</evidence>
<evidence type="ECO:0000313" key="9">
    <source>
        <dbReference type="EMBL" id="MEJ5220064.1"/>
    </source>
</evidence>